<evidence type="ECO:0000313" key="1">
    <source>
        <dbReference type="EMBL" id="EAY03504.1"/>
    </source>
</evidence>
<dbReference type="KEGG" id="tva:4761349"/>
<dbReference type="Gene3D" id="1.10.150.240">
    <property type="entry name" value="Putative phosphatase, domain 2"/>
    <property type="match status" value="1"/>
</dbReference>
<reference evidence="1" key="2">
    <citation type="journal article" date="2007" name="Science">
        <title>Draft genome sequence of the sexually transmitted pathogen Trichomonas vaginalis.</title>
        <authorList>
            <person name="Carlton J.M."/>
            <person name="Hirt R.P."/>
            <person name="Silva J.C."/>
            <person name="Delcher A.L."/>
            <person name="Schatz M."/>
            <person name="Zhao Q."/>
            <person name="Wortman J.R."/>
            <person name="Bidwell S.L."/>
            <person name="Alsmark U.C.M."/>
            <person name="Besteiro S."/>
            <person name="Sicheritz-Ponten T."/>
            <person name="Noel C.J."/>
            <person name="Dacks J.B."/>
            <person name="Foster P.G."/>
            <person name="Simillion C."/>
            <person name="Van de Peer Y."/>
            <person name="Miranda-Saavedra D."/>
            <person name="Barton G.J."/>
            <person name="Westrop G.D."/>
            <person name="Mueller S."/>
            <person name="Dessi D."/>
            <person name="Fiori P.L."/>
            <person name="Ren Q."/>
            <person name="Paulsen I."/>
            <person name="Zhang H."/>
            <person name="Bastida-Corcuera F.D."/>
            <person name="Simoes-Barbosa A."/>
            <person name="Brown M.T."/>
            <person name="Hayes R.D."/>
            <person name="Mukherjee M."/>
            <person name="Okumura C.Y."/>
            <person name="Schneider R."/>
            <person name="Smith A.J."/>
            <person name="Vanacova S."/>
            <person name="Villalvazo M."/>
            <person name="Haas B.J."/>
            <person name="Pertea M."/>
            <person name="Feldblyum T.V."/>
            <person name="Utterback T.R."/>
            <person name="Shu C.L."/>
            <person name="Osoegawa K."/>
            <person name="de Jong P.J."/>
            <person name="Hrdy I."/>
            <person name="Horvathova L."/>
            <person name="Zubacova Z."/>
            <person name="Dolezal P."/>
            <person name="Malik S.B."/>
            <person name="Logsdon J.M. Jr."/>
            <person name="Henze K."/>
            <person name="Gupta A."/>
            <person name="Wang C.C."/>
            <person name="Dunne R.L."/>
            <person name="Upcroft J.A."/>
            <person name="Upcroft P."/>
            <person name="White O."/>
            <person name="Salzberg S.L."/>
            <person name="Tang P."/>
            <person name="Chiu C.-H."/>
            <person name="Lee Y.-S."/>
            <person name="Embley T.M."/>
            <person name="Coombs G.H."/>
            <person name="Mottram J.C."/>
            <person name="Tachezy J."/>
            <person name="Fraser-Liggett C.M."/>
            <person name="Johnson P.J."/>
        </authorList>
    </citation>
    <scope>NUCLEOTIDE SEQUENCE [LARGE SCALE GENOMIC DNA]</scope>
    <source>
        <strain evidence="1">G3</strain>
    </source>
</reference>
<sequence length="73" mass="8331">MLRGIKAVFFDMDGTLLNSNHIPKLVDKVFFKAHNMEVPQDLPKKLYGMSLFQSCQFFTTLGVKGTAEEIHKQ</sequence>
<proteinExistence type="predicted"/>
<dbReference type="InterPro" id="IPR023198">
    <property type="entry name" value="PGP-like_dom2"/>
</dbReference>
<dbReference type="PROSITE" id="PS01228">
    <property type="entry name" value="COF_1"/>
    <property type="match status" value="1"/>
</dbReference>
<gene>
    <name evidence="1" type="ORF">TVAG_368750</name>
</gene>
<accession>A2EUY1</accession>
<organism evidence="1 2">
    <name type="scientific">Trichomonas vaginalis (strain ATCC PRA-98 / G3)</name>
    <dbReference type="NCBI Taxonomy" id="412133"/>
    <lineage>
        <taxon>Eukaryota</taxon>
        <taxon>Metamonada</taxon>
        <taxon>Parabasalia</taxon>
        <taxon>Trichomonadida</taxon>
        <taxon>Trichomonadidae</taxon>
        <taxon>Trichomonas</taxon>
    </lineage>
</organism>
<dbReference type="SUPFAM" id="SSF56784">
    <property type="entry name" value="HAD-like"/>
    <property type="match status" value="1"/>
</dbReference>
<dbReference type="VEuPathDB" id="TrichDB:TVAGG3_0441100"/>
<dbReference type="Proteomes" id="UP000001542">
    <property type="component" value="Unassembled WGS sequence"/>
</dbReference>
<dbReference type="InterPro" id="IPR036412">
    <property type="entry name" value="HAD-like_sf"/>
</dbReference>
<evidence type="ECO:0000313" key="2">
    <source>
        <dbReference type="Proteomes" id="UP000001542"/>
    </source>
</evidence>
<dbReference type="OrthoDB" id="40579at2759"/>
<dbReference type="Gene3D" id="3.40.50.1000">
    <property type="entry name" value="HAD superfamily/HAD-like"/>
    <property type="match status" value="1"/>
</dbReference>
<dbReference type="EMBL" id="DS113502">
    <property type="protein sequence ID" value="EAY03504.1"/>
    <property type="molecule type" value="Genomic_DNA"/>
</dbReference>
<dbReference type="RefSeq" id="XP_001315727.1">
    <property type="nucleotide sequence ID" value="XM_001315692.1"/>
</dbReference>
<keyword evidence="2" id="KW-1185">Reference proteome</keyword>
<name>A2EUY1_TRIV3</name>
<dbReference type="InParanoid" id="A2EUY1"/>
<dbReference type="AlphaFoldDB" id="A2EUY1"/>
<protein>
    <submittedName>
        <fullName evidence="1">Uncharacterized protein</fullName>
    </submittedName>
</protein>
<dbReference type="VEuPathDB" id="TrichDB:TVAG_368750"/>
<reference evidence="1" key="1">
    <citation type="submission" date="2006-10" db="EMBL/GenBank/DDBJ databases">
        <authorList>
            <person name="Amadeo P."/>
            <person name="Zhao Q."/>
            <person name="Wortman J."/>
            <person name="Fraser-Liggett C."/>
            <person name="Carlton J."/>
        </authorList>
    </citation>
    <scope>NUCLEOTIDE SEQUENCE</scope>
    <source>
        <strain evidence="1">G3</strain>
    </source>
</reference>
<dbReference type="InterPro" id="IPR023214">
    <property type="entry name" value="HAD_sf"/>
</dbReference>